<reference evidence="2" key="1">
    <citation type="journal article" date="2019" name="Int. J. Syst. Evol. Microbiol.">
        <title>The Global Catalogue of Microorganisms (GCM) 10K type strain sequencing project: providing services to taxonomists for standard genome sequencing and annotation.</title>
        <authorList>
            <consortium name="The Broad Institute Genomics Platform"/>
            <consortium name="The Broad Institute Genome Sequencing Center for Infectious Disease"/>
            <person name="Wu L."/>
            <person name="Ma J."/>
        </authorList>
    </citation>
    <scope>NUCLEOTIDE SEQUENCE [LARGE SCALE GENOMIC DNA]</scope>
    <source>
        <strain evidence="2">TBRC 1826</strain>
    </source>
</reference>
<name>A0ABV8FJA4_9ACTN</name>
<dbReference type="SMART" id="SM00028">
    <property type="entry name" value="TPR"/>
    <property type="match status" value="3"/>
</dbReference>
<accession>A0ABV8FJA4</accession>
<dbReference type="InterPro" id="IPR019734">
    <property type="entry name" value="TPR_rpt"/>
</dbReference>
<dbReference type="SUPFAM" id="SSF48452">
    <property type="entry name" value="TPR-like"/>
    <property type="match status" value="1"/>
</dbReference>
<gene>
    <name evidence="1" type="ORF">ACFOVU_02995</name>
</gene>
<dbReference type="Proteomes" id="UP001595847">
    <property type="component" value="Unassembled WGS sequence"/>
</dbReference>
<dbReference type="Gene3D" id="1.25.40.10">
    <property type="entry name" value="Tetratricopeptide repeat domain"/>
    <property type="match status" value="1"/>
</dbReference>
<dbReference type="InterPro" id="IPR011990">
    <property type="entry name" value="TPR-like_helical_dom_sf"/>
</dbReference>
<evidence type="ECO:0000313" key="2">
    <source>
        <dbReference type="Proteomes" id="UP001595847"/>
    </source>
</evidence>
<keyword evidence="2" id="KW-1185">Reference proteome</keyword>
<dbReference type="PANTHER" id="PTHR10098:SF108">
    <property type="entry name" value="TETRATRICOPEPTIDE REPEAT PROTEIN 28"/>
    <property type="match status" value="1"/>
</dbReference>
<dbReference type="PANTHER" id="PTHR10098">
    <property type="entry name" value="RAPSYN-RELATED"/>
    <property type="match status" value="1"/>
</dbReference>
<dbReference type="EMBL" id="JBHSBH010000003">
    <property type="protein sequence ID" value="MFC3994863.1"/>
    <property type="molecule type" value="Genomic_DNA"/>
</dbReference>
<evidence type="ECO:0000313" key="1">
    <source>
        <dbReference type="EMBL" id="MFC3994863.1"/>
    </source>
</evidence>
<dbReference type="RefSeq" id="WP_378529960.1">
    <property type="nucleotide sequence ID" value="NZ_JBHSBH010000003.1"/>
</dbReference>
<proteinExistence type="predicted"/>
<comment type="caution">
    <text evidence="1">The sequence shown here is derived from an EMBL/GenBank/DDBJ whole genome shotgun (WGS) entry which is preliminary data.</text>
</comment>
<dbReference type="Pfam" id="PF13424">
    <property type="entry name" value="TPR_12"/>
    <property type="match status" value="1"/>
</dbReference>
<sequence>MHNRQGRLPQAHEEIRRSLADHRRQDEPASVGNALQILSAVLLDLGEADDALLAATEAVKIAEDLRDKLVEGYWLLWLGNAQQALGRFGDALTSYQRSATLHRRLGHRSREALAWHGAGETYRHMGRPAEAADFHRRAAAVHGELGDSWNKAISLDGLAEALSDERPDEARRHWTEALRLLADFGDPRAVRTREHIEGRLTEPG</sequence>
<protein>
    <submittedName>
        <fullName evidence="1">Tetratricopeptide repeat protein</fullName>
    </submittedName>
</protein>
<organism evidence="1 2">
    <name type="scientific">Nocardiopsis sediminis</name>
    <dbReference type="NCBI Taxonomy" id="1778267"/>
    <lineage>
        <taxon>Bacteria</taxon>
        <taxon>Bacillati</taxon>
        <taxon>Actinomycetota</taxon>
        <taxon>Actinomycetes</taxon>
        <taxon>Streptosporangiales</taxon>
        <taxon>Nocardiopsidaceae</taxon>
        <taxon>Nocardiopsis</taxon>
    </lineage>
</organism>